<evidence type="ECO:0000259" key="7">
    <source>
        <dbReference type="Pfam" id="PF12894"/>
    </source>
</evidence>
<dbReference type="InterPro" id="IPR024790">
    <property type="entry name" value="APC4_long_dom"/>
</dbReference>
<dbReference type="GO" id="GO:0051301">
    <property type="term" value="P:cell division"/>
    <property type="evidence" value="ECO:0007669"/>
    <property type="project" value="UniProtKB-KW"/>
</dbReference>
<evidence type="ECO:0000256" key="6">
    <source>
        <dbReference type="SAM" id="MobiDB-lite"/>
    </source>
</evidence>
<dbReference type="EMBL" id="NHTK01006088">
    <property type="protein sequence ID" value="PPQ64261.1"/>
    <property type="molecule type" value="Genomic_DNA"/>
</dbReference>
<feature type="domain" description="Anaphase-promoting complex subunit 4 long" evidence="8">
    <location>
        <begin position="302"/>
        <end position="504"/>
    </location>
</feature>
<feature type="domain" description="Anaphase-promoting complex subunit 4-like WD40" evidence="7">
    <location>
        <begin position="24"/>
        <end position="109"/>
    </location>
</feature>
<dbReference type="InParanoid" id="A0A409VBB6"/>
<dbReference type="InterPro" id="IPR011044">
    <property type="entry name" value="Quino_amine_DH_bsu"/>
</dbReference>
<dbReference type="InterPro" id="IPR024977">
    <property type="entry name" value="Apc4-like_WD40_dom"/>
</dbReference>
<dbReference type="InterPro" id="IPR024789">
    <property type="entry name" value="APC4"/>
</dbReference>
<keyword evidence="2" id="KW-0132">Cell division</keyword>
<comment type="caution">
    <text evidence="9">The sequence shown here is derived from an EMBL/GenBank/DDBJ whole genome shotgun (WGS) entry which is preliminary data.</text>
</comment>
<dbReference type="Proteomes" id="UP000284842">
    <property type="component" value="Unassembled WGS sequence"/>
</dbReference>
<keyword evidence="5" id="KW-0131">Cell cycle</keyword>
<feature type="region of interest" description="Disordered" evidence="6">
    <location>
        <begin position="210"/>
        <end position="229"/>
    </location>
</feature>
<keyword evidence="10" id="KW-1185">Reference proteome</keyword>
<name>A0A409VBB6_9AGAR</name>
<evidence type="ECO:0000256" key="1">
    <source>
        <dbReference type="ARBA" id="ARBA00016067"/>
    </source>
</evidence>
<accession>A0A409VBB6</accession>
<keyword evidence="4" id="KW-0833">Ubl conjugation pathway</keyword>
<dbReference type="OrthoDB" id="10259843at2759"/>
<keyword evidence="3" id="KW-0498">Mitosis</keyword>
<dbReference type="STRING" id="181874.A0A409VBB6"/>
<dbReference type="SUPFAM" id="SSF50969">
    <property type="entry name" value="YVTN repeat-like/Quinoprotein amine dehydrogenase"/>
    <property type="match status" value="1"/>
</dbReference>
<protein>
    <recommendedName>
        <fullName evidence="1">Anaphase-promoting complex subunit 4</fullName>
    </recommendedName>
</protein>
<dbReference type="GO" id="GO:0034399">
    <property type="term" value="C:nuclear periphery"/>
    <property type="evidence" value="ECO:0007669"/>
    <property type="project" value="TreeGrafter"/>
</dbReference>
<dbReference type="GO" id="GO:0070979">
    <property type="term" value="P:protein K11-linked ubiquitination"/>
    <property type="evidence" value="ECO:0007669"/>
    <property type="project" value="TreeGrafter"/>
</dbReference>
<gene>
    <name evidence="9" type="ORF">CVT24_008399</name>
</gene>
<dbReference type="Pfam" id="PF12894">
    <property type="entry name" value="ANAPC4_WD40"/>
    <property type="match status" value="1"/>
</dbReference>
<evidence type="ECO:0000256" key="5">
    <source>
        <dbReference type="ARBA" id="ARBA00023306"/>
    </source>
</evidence>
<dbReference type="PANTHER" id="PTHR13260:SF0">
    <property type="entry name" value="ANAPHASE-PROMOTING COMPLEX SUBUNIT 4"/>
    <property type="match status" value="1"/>
</dbReference>
<evidence type="ECO:0000256" key="2">
    <source>
        <dbReference type="ARBA" id="ARBA00022618"/>
    </source>
</evidence>
<dbReference type="PANTHER" id="PTHR13260">
    <property type="entry name" value="ANAPHASE PROMOTING COMPLEX SUBUNIT 4 APC4"/>
    <property type="match status" value="1"/>
</dbReference>
<evidence type="ECO:0000313" key="9">
    <source>
        <dbReference type="EMBL" id="PPQ64261.1"/>
    </source>
</evidence>
<sequence length="817" mass="90922">MAEGFASLARVRLPAPGRLLLNSCCPDKDLIVLLSRLGGTDRLSLWNSQQCSRIWETDVGNEASGSRVVAIAWSPDGQGIALALDPPAVTVHSIQDGKTLLTLPVSKPPLDEDATLSLTGIYWFKDIKQHQKKSKIPDIFKRNDTITGSVHSVLKQLPLLDNLQEDNEKQLTATDLFAFQGSHTRANHKSQLPAIISSWPSLTTDPAITSIDSGASKAPKQDENLDEADPENSVNSVLFVTDNLGRASLYLDGIFPLLPISLGQEIDLMQIVKHPYRTCFLGQPCVTGSHKTSRTSIVPLIVNVPLLGERMLRDLANSSSTARELVWYLMKVVQEMKIAWFGSSNITGAREFGPKWVRSLEDKLRDDFGYKQPNAILELTETLTTGHVSDPLTSFFGSNEQMSERGLQKWETAVGEALIKLRDMSERQVAPALQRVHLVLEQLHAWAKLPAFSVFELSPDTISSSLTLVARGIVMASWLASTARRELSRFKEFIAWLRFEQNNVALPTEPNPIRHDPLEVNNYFMTGLTSSQIDKWFTGAVPHFSMADLGVSEVRGASLSDTLLRARQAASKPLQVEQNIMASELSSVDRNMEALIQELAQQCQRVFHHASGAASRVCRISFDGSSFLEGTREKDEPPKEVAFPFARARTLVDEHGRYSQHTMNNMTCEGNSNLVILTQLRAEVGEGEVASEIGVGLLQCYLPEEDGQGTMDLELVDGEFFDDEWLIIVYRVREGEKKTYIGTVNYKDIGYQNMQNGDYVKKTTREDLMQDVVELWKSGQLATERGEINRRREVVGCREGRVWISVNGRAGRRVGSI</sequence>
<dbReference type="GO" id="GO:0005680">
    <property type="term" value="C:anaphase-promoting complex"/>
    <property type="evidence" value="ECO:0007669"/>
    <property type="project" value="InterPro"/>
</dbReference>
<evidence type="ECO:0000256" key="4">
    <source>
        <dbReference type="ARBA" id="ARBA00022786"/>
    </source>
</evidence>
<organism evidence="9 10">
    <name type="scientific">Panaeolus cyanescens</name>
    <dbReference type="NCBI Taxonomy" id="181874"/>
    <lineage>
        <taxon>Eukaryota</taxon>
        <taxon>Fungi</taxon>
        <taxon>Dikarya</taxon>
        <taxon>Basidiomycota</taxon>
        <taxon>Agaricomycotina</taxon>
        <taxon>Agaricomycetes</taxon>
        <taxon>Agaricomycetidae</taxon>
        <taxon>Agaricales</taxon>
        <taxon>Agaricineae</taxon>
        <taxon>Galeropsidaceae</taxon>
        <taxon>Panaeolus</taxon>
    </lineage>
</organism>
<reference evidence="9 10" key="1">
    <citation type="journal article" date="2018" name="Evol. Lett.">
        <title>Horizontal gene cluster transfer increased hallucinogenic mushroom diversity.</title>
        <authorList>
            <person name="Reynolds H.T."/>
            <person name="Vijayakumar V."/>
            <person name="Gluck-Thaler E."/>
            <person name="Korotkin H.B."/>
            <person name="Matheny P.B."/>
            <person name="Slot J.C."/>
        </authorList>
    </citation>
    <scope>NUCLEOTIDE SEQUENCE [LARGE SCALE GENOMIC DNA]</scope>
    <source>
        <strain evidence="9 10">2629</strain>
    </source>
</reference>
<evidence type="ECO:0000259" key="8">
    <source>
        <dbReference type="Pfam" id="PF12896"/>
    </source>
</evidence>
<evidence type="ECO:0000313" key="10">
    <source>
        <dbReference type="Proteomes" id="UP000284842"/>
    </source>
</evidence>
<proteinExistence type="predicted"/>
<dbReference type="GO" id="GO:0031145">
    <property type="term" value="P:anaphase-promoting complex-dependent catabolic process"/>
    <property type="evidence" value="ECO:0007669"/>
    <property type="project" value="InterPro"/>
</dbReference>
<dbReference type="AlphaFoldDB" id="A0A409VBB6"/>
<evidence type="ECO:0000256" key="3">
    <source>
        <dbReference type="ARBA" id="ARBA00022776"/>
    </source>
</evidence>
<feature type="non-terminal residue" evidence="9">
    <location>
        <position position="817"/>
    </location>
</feature>
<dbReference type="Pfam" id="PF12896">
    <property type="entry name" value="ANAPC4"/>
    <property type="match status" value="1"/>
</dbReference>